<gene>
    <name evidence="1" type="ORF">UFOVP54_96</name>
</gene>
<sequence length="69" mass="7909">MIERKDLVEGKIYFIDVTRMTKGVFKGRDADGIYFDCDENSPYSRSNLKGQEHLTPFDLEGDGFEDVAQ</sequence>
<proteinExistence type="predicted"/>
<reference evidence="1" key="1">
    <citation type="submission" date="2020-04" db="EMBL/GenBank/DDBJ databases">
        <authorList>
            <person name="Chiriac C."/>
            <person name="Salcher M."/>
            <person name="Ghai R."/>
            <person name="Kavagutti S V."/>
        </authorList>
    </citation>
    <scope>NUCLEOTIDE SEQUENCE</scope>
</reference>
<evidence type="ECO:0000313" key="1">
    <source>
        <dbReference type="EMBL" id="CAB4125266.1"/>
    </source>
</evidence>
<accession>A0A6J5KW36</accession>
<protein>
    <submittedName>
        <fullName evidence="1">Uncharacterized protein</fullName>
    </submittedName>
</protein>
<dbReference type="EMBL" id="LR796188">
    <property type="protein sequence ID" value="CAB4125266.1"/>
    <property type="molecule type" value="Genomic_DNA"/>
</dbReference>
<organism evidence="1">
    <name type="scientific">uncultured Caudovirales phage</name>
    <dbReference type="NCBI Taxonomy" id="2100421"/>
    <lineage>
        <taxon>Viruses</taxon>
        <taxon>Duplodnaviria</taxon>
        <taxon>Heunggongvirae</taxon>
        <taxon>Uroviricota</taxon>
        <taxon>Caudoviricetes</taxon>
        <taxon>Peduoviridae</taxon>
        <taxon>Maltschvirus</taxon>
        <taxon>Maltschvirus maltsch</taxon>
    </lineage>
</organism>
<name>A0A6J5KW36_9CAUD</name>